<dbReference type="InterPro" id="IPR045082">
    <property type="entry name" value="ATP_syn_F0_a_bact/chloroplast"/>
</dbReference>
<evidence type="ECO:0000313" key="13">
    <source>
        <dbReference type="Proteomes" id="UP000886748"/>
    </source>
</evidence>
<sequence length="164" mass="18287">MSEGHWIAHLGQFNVNVDTVVTMWITMGILIVFAFLATRKMSIIPTKLQAVAEGILGAFVGLTDSMIGKNGRKHIPLLATLFLFILTANLLGQLPWRLYHLKTGELASPTNDINMTAAMAIMVLIYYVYQGVKVKGFKYFLHEFSAVGIIMALIELLEMVVRPF</sequence>
<feature type="transmembrane region" description="Helical" evidence="11">
    <location>
        <begin position="141"/>
        <end position="161"/>
    </location>
</feature>
<keyword evidence="4" id="KW-0138">CF(0)</keyword>
<dbReference type="GO" id="GO:0005886">
    <property type="term" value="C:plasma membrane"/>
    <property type="evidence" value="ECO:0007669"/>
    <property type="project" value="TreeGrafter"/>
</dbReference>
<accession>A0A9D1N052</accession>
<dbReference type="Gene3D" id="1.20.120.220">
    <property type="entry name" value="ATP synthase, F0 complex, subunit A"/>
    <property type="match status" value="1"/>
</dbReference>
<evidence type="ECO:0000313" key="12">
    <source>
        <dbReference type="EMBL" id="HIU92347.1"/>
    </source>
</evidence>
<dbReference type="SUPFAM" id="SSF81336">
    <property type="entry name" value="F1F0 ATP synthase subunit A"/>
    <property type="match status" value="1"/>
</dbReference>
<keyword evidence="8" id="KW-0406">Ion transport</keyword>
<evidence type="ECO:0000256" key="9">
    <source>
        <dbReference type="ARBA" id="ARBA00023136"/>
    </source>
</evidence>
<keyword evidence="10" id="KW-0066">ATP synthesis</keyword>
<dbReference type="AlphaFoldDB" id="A0A9D1N052"/>
<comment type="caution">
    <text evidence="12">The sequence shown here is derived from an EMBL/GenBank/DDBJ whole genome shotgun (WGS) entry which is preliminary data.</text>
</comment>
<evidence type="ECO:0000256" key="5">
    <source>
        <dbReference type="ARBA" id="ARBA00022692"/>
    </source>
</evidence>
<feature type="transmembrane region" description="Helical" evidence="11">
    <location>
        <begin position="113"/>
        <end position="129"/>
    </location>
</feature>
<organism evidence="12 13">
    <name type="scientific">Candidatus Limenecus avicola</name>
    <dbReference type="NCBI Taxonomy" id="2840847"/>
    <lineage>
        <taxon>Bacteria</taxon>
        <taxon>Bacillati</taxon>
        <taxon>Bacillota</taxon>
        <taxon>Clostridia</taxon>
        <taxon>Eubacteriales</taxon>
        <taxon>Clostridiaceae</taxon>
        <taxon>Clostridiaceae incertae sedis</taxon>
        <taxon>Candidatus Limenecus</taxon>
    </lineage>
</organism>
<comment type="similarity">
    <text evidence="2">Belongs to the ATPase A chain family.</text>
</comment>
<gene>
    <name evidence="12" type="ORF">IAD26_04340</name>
</gene>
<evidence type="ECO:0000256" key="3">
    <source>
        <dbReference type="ARBA" id="ARBA00022448"/>
    </source>
</evidence>
<keyword evidence="9 11" id="KW-0472">Membrane</keyword>
<proteinExistence type="inferred from homology"/>
<keyword evidence="5 11" id="KW-0812">Transmembrane</keyword>
<dbReference type="PANTHER" id="PTHR42823:SF3">
    <property type="entry name" value="ATP SYNTHASE SUBUNIT A, CHLOROPLASTIC"/>
    <property type="match status" value="1"/>
</dbReference>
<feature type="transmembrane region" description="Helical" evidence="11">
    <location>
        <begin position="75"/>
        <end position="93"/>
    </location>
</feature>
<feature type="transmembrane region" description="Helical" evidence="11">
    <location>
        <begin position="20"/>
        <end position="38"/>
    </location>
</feature>
<dbReference type="Proteomes" id="UP000886748">
    <property type="component" value="Unassembled WGS sequence"/>
</dbReference>
<protein>
    <submittedName>
        <fullName evidence="12">F0F1 ATP synthase subunit A</fullName>
    </submittedName>
</protein>
<dbReference type="PANTHER" id="PTHR42823">
    <property type="entry name" value="ATP SYNTHASE SUBUNIT A, CHLOROPLASTIC"/>
    <property type="match status" value="1"/>
</dbReference>
<dbReference type="GO" id="GO:0045259">
    <property type="term" value="C:proton-transporting ATP synthase complex"/>
    <property type="evidence" value="ECO:0007669"/>
    <property type="project" value="UniProtKB-KW"/>
</dbReference>
<dbReference type="EMBL" id="DVOD01000031">
    <property type="protein sequence ID" value="HIU92347.1"/>
    <property type="molecule type" value="Genomic_DNA"/>
</dbReference>
<reference evidence="12" key="1">
    <citation type="submission" date="2020-10" db="EMBL/GenBank/DDBJ databases">
        <authorList>
            <person name="Gilroy R."/>
        </authorList>
    </citation>
    <scope>NUCLEOTIDE SEQUENCE</scope>
    <source>
        <strain evidence="12">CHK154-7741</strain>
    </source>
</reference>
<dbReference type="InterPro" id="IPR035908">
    <property type="entry name" value="F0_ATP_A_sf"/>
</dbReference>
<evidence type="ECO:0000256" key="7">
    <source>
        <dbReference type="ARBA" id="ARBA00022989"/>
    </source>
</evidence>
<feature type="non-terminal residue" evidence="12">
    <location>
        <position position="164"/>
    </location>
</feature>
<comment type="subcellular location">
    <subcellularLocation>
        <location evidence="1">Membrane</location>
        <topology evidence="1">Multi-pass membrane protein</topology>
    </subcellularLocation>
</comment>
<dbReference type="CDD" id="cd00310">
    <property type="entry name" value="ATP-synt_Fo_a_6"/>
    <property type="match status" value="1"/>
</dbReference>
<evidence type="ECO:0000256" key="8">
    <source>
        <dbReference type="ARBA" id="ARBA00023065"/>
    </source>
</evidence>
<keyword evidence="6" id="KW-0375">Hydrogen ion transport</keyword>
<reference evidence="12" key="2">
    <citation type="journal article" date="2021" name="PeerJ">
        <title>Extensive microbial diversity within the chicken gut microbiome revealed by metagenomics and culture.</title>
        <authorList>
            <person name="Gilroy R."/>
            <person name="Ravi A."/>
            <person name="Getino M."/>
            <person name="Pursley I."/>
            <person name="Horton D.L."/>
            <person name="Alikhan N.F."/>
            <person name="Baker D."/>
            <person name="Gharbi K."/>
            <person name="Hall N."/>
            <person name="Watson M."/>
            <person name="Adriaenssens E.M."/>
            <person name="Foster-Nyarko E."/>
            <person name="Jarju S."/>
            <person name="Secka A."/>
            <person name="Antonio M."/>
            <person name="Oren A."/>
            <person name="Chaudhuri R.R."/>
            <person name="La Ragione R."/>
            <person name="Hildebrand F."/>
            <person name="Pallen M.J."/>
        </authorList>
    </citation>
    <scope>NUCLEOTIDE SEQUENCE</scope>
    <source>
        <strain evidence="12">CHK154-7741</strain>
    </source>
</reference>
<evidence type="ECO:0000256" key="4">
    <source>
        <dbReference type="ARBA" id="ARBA00022547"/>
    </source>
</evidence>
<dbReference type="GO" id="GO:0042777">
    <property type="term" value="P:proton motive force-driven plasma membrane ATP synthesis"/>
    <property type="evidence" value="ECO:0007669"/>
    <property type="project" value="TreeGrafter"/>
</dbReference>
<evidence type="ECO:0000256" key="6">
    <source>
        <dbReference type="ARBA" id="ARBA00022781"/>
    </source>
</evidence>
<dbReference type="GO" id="GO:0046933">
    <property type="term" value="F:proton-transporting ATP synthase activity, rotational mechanism"/>
    <property type="evidence" value="ECO:0007669"/>
    <property type="project" value="TreeGrafter"/>
</dbReference>
<evidence type="ECO:0000256" key="1">
    <source>
        <dbReference type="ARBA" id="ARBA00004141"/>
    </source>
</evidence>
<evidence type="ECO:0000256" key="11">
    <source>
        <dbReference type="SAM" id="Phobius"/>
    </source>
</evidence>
<evidence type="ECO:0000256" key="2">
    <source>
        <dbReference type="ARBA" id="ARBA00006810"/>
    </source>
</evidence>
<dbReference type="InterPro" id="IPR000568">
    <property type="entry name" value="ATP_synth_F0_asu"/>
</dbReference>
<dbReference type="Pfam" id="PF00119">
    <property type="entry name" value="ATP-synt_A"/>
    <property type="match status" value="1"/>
</dbReference>
<keyword evidence="3" id="KW-0813">Transport</keyword>
<keyword evidence="7 11" id="KW-1133">Transmembrane helix</keyword>
<evidence type="ECO:0000256" key="10">
    <source>
        <dbReference type="ARBA" id="ARBA00023310"/>
    </source>
</evidence>
<name>A0A9D1N052_9CLOT</name>